<keyword evidence="2" id="KW-0812">Transmembrane</keyword>
<comment type="caution">
    <text evidence="3">The sequence shown here is derived from an EMBL/GenBank/DDBJ whole genome shotgun (WGS) entry which is preliminary data.</text>
</comment>
<evidence type="ECO:0000256" key="1">
    <source>
        <dbReference type="SAM" id="MobiDB-lite"/>
    </source>
</evidence>
<dbReference type="OrthoDB" id="2626at2759"/>
<name>A0A2V3J1S7_9FLOR</name>
<keyword evidence="4" id="KW-1185">Reference proteome</keyword>
<evidence type="ECO:0000313" key="3">
    <source>
        <dbReference type="EMBL" id="PXF47350.1"/>
    </source>
</evidence>
<dbReference type="Proteomes" id="UP000247409">
    <property type="component" value="Unassembled WGS sequence"/>
</dbReference>
<sequence length="345" mass="38975">MGGGLAGNQKGSLEPSKHASLSVRSRRRHFPVRKIVSHYSNAVFLFSLIGIIAFVWFILRALSQTLHNIPSTHSKWSFSTSKGNEMEAVPRPILVIAGGGARTGSTFIFNILRVLMRIRDPNTVASSNWMLAKLVPENNTLTNYDRIALLKSMGTSILIKVHTAKQYYDFAGPAHRNTFAKEVDLLVTGYRDLRDETVSAYKMFAKNRSEWESESKWAEQCQALIRRRNSLILEAGSNVPVVDIRYESWRDGGSACFLQLIRQLGSRIPWSYTEQDYKSTLNEVLRLRVPSGGDPSGRIDWHISNLMSPRHISTEQLSTEFVDMGIRAIIREPKCAAWLTEKGYL</sequence>
<accession>A0A2V3J1S7</accession>
<feature type="region of interest" description="Disordered" evidence="1">
    <location>
        <begin position="1"/>
        <end position="20"/>
    </location>
</feature>
<organism evidence="3 4">
    <name type="scientific">Gracilariopsis chorda</name>
    <dbReference type="NCBI Taxonomy" id="448386"/>
    <lineage>
        <taxon>Eukaryota</taxon>
        <taxon>Rhodophyta</taxon>
        <taxon>Florideophyceae</taxon>
        <taxon>Rhodymeniophycidae</taxon>
        <taxon>Gracilariales</taxon>
        <taxon>Gracilariaceae</taxon>
        <taxon>Gracilariopsis</taxon>
    </lineage>
</organism>
<gene>
    <name evidence="3" type="ORF">BWQ96_02830</name>
</gene>
<keyword evidence="2" id="KW-0472">Membrane</keyword>
<dbReference type="Gene3D" id="3.40.50.300">
    <property type="entry name" value="P-loop containing nucleotide triphosphate hydrolases"/>
    <property type="match status" value="1"/>
</dbReference>
<evidence type="ECO:0000256" key="2">
    <source>
        <dbReference type="SAM" id="Phobius"/>
    </source>
</evidence>
<dbReference type="AlphaFoldDB" id="A0A2V3J1S7"/>
<proteinExistence type="predicted"/>
<evidence type="ECO:0000313" key="4">
    <source>
        <dbReference type="Proteomes" id="UP000247409"/>
    </source>
</evidence>
<dbReference type="InterPro" id="IPR027417">
    <property type="entry name" value="P-loop_NTPase"/>
</dbReference>
<reference evidence="3 4" key="1">
    <citation type="journal article" date="2018" name="Mol. Biol. Evol.">
        <title>Analysis of the draft genome of the red seaweed Gracilariopsis chorda provides insights into genome size evolution in Rhodophyta.</title>
        <authorList>
            <person name="Lee J."/>
            <person name="Yang E.C."/>
            <person name="Graf L."/>
            <person name="Yang J.H."/>
            <person name="Qiu H."/>
            <person name="Zel Zion U."/>
            <person name="Chan C.X."/>
            <person name="Stephens T.G."/>
            <person name="Weber A.P.M."/>
            <person name="Boo G.H."/>
            <person name="Boo S.M."/>
            <person name="Kim K.M."/>
            <person name="Shin Y."/>
            <person name="Jung M."/>
            <person name="Lee S.J."/>
            <person name="Yim H.S."/>
            <person name="Lee J.H."/>
            <person name="Bhattacharya D."/>
            <person name="Yoon H.S."/>
        </authorList>
    </citation>
    <scope>NUCLEOTIDE SEQUENCE [LARGE SCALE GENOMIC DNA]</scope>
    <source>
        <strain evidence="3 4">SKKU-2015</strain>
        <tissue evidence="3">Whole body</tissue>
    </source>
</reference>
<dbReference type="EMBL" id="NBIV01000025">
    <property type="protein sequence ID" value="PXF47350.1"/>
    <property type="molecule type" value="Genomic_DNA"/>
</dbReference>
<dbReference type="SUPFAM" id="SSF52540">
    <property type="entry name" value="P-loop containing nucleoside triphosphate hydrolases"/>
    <property type="match status" value="1"/>
</dbReference>
<feature type="transmembrane region" description="Helical" evidence="2">
    <location>
        <begin position="36"/>
        <end position="59"/>
    </location>
</feature>
<keyword evidence="2" id="KW-1133">Transmembrane helix</keyword>
<protein>
    <submittedName>
        <fullName evidence="3">Uncharacterized protein</fullName>
    </submittedName>
</protein>